<dbReference type="EMBL" id="QDKL01000003">
    <property type="protein sequence ID" value="RZF20801.1"/>
    <property type="molecule type" value="Genomic_DNA"/>
</dbReference>
<protein>
    <submittedName>
        <fullName evidence="1">Uncharacterized protein</fullName>
    </submittedName>
</protein>
<evidence type="ECO:0000313" key="1">
    <source>
        <dbReference type="EMBL" id="RZF20801.1"/>
    </source>
</evidence>
<comment type="caution">
    <text evidence="1">The sequence shown here is derived from an EMBL/GenBank/DDBJ whole genome shotgun (WGS) entry which is preliminary data.</text>
</comment>
<gene>
    <name evidence="1" type="ORF">DAY19_12505</name>
</gene>
<proteinExistence type="predicted"/>
<reference evidence="2" key="1">
    <citation type="journal article" date="2019" name="Int. J. Syst. Evol. Microbiol.">
        <title>Halobacteriovorax valvorus sp. nov., a novel prokaryotic predator isolated from coastal seawater of China.</title>
        <authorList>
            <person name="Chen M.-X."/>
        </authorList>
    </citation>
    <scope>NUCLEOTIDE SEQUENCE [LARGE SCALE GENOMIC DNA]</scope>
    <source>
        <strain evidence="2">BL9</strain>
    </source>
</reference>
<name>A0ABY0ICX1_9BACT</name>
<organism evidence="1 2">
    <name type="scientific">Halobacteriovorax vibrionivorans</name>
    <dbReference type="NCBI Taxonomy" id="2152716"/>
    <lineage>
        <taxon>Bacteria</taxon>
        <taxon>Pseudomonadati</taxon>
        <taxon>Bdellovibrionota</taxon>
        <taxon>Bacteriovoracia</taxon>
        <taxon>Bacteriovoracales</taxon>
        <taxon>Halobacteriovoraceae</taxon>
        <taxon>Halobacteriovorax</taxon>
    </lineage>
</organism>
<sequence length="231" mass="26447">MSSQLSKQDLYESVKTLVESDAQLVHLAQHKLYTLFSVAFQYMLFRSTKEAGAYIIRVQDAKLAQKLARKSKDESTRKFLQQLQIPRKIKYGKSTFYLDFFNIASWNLTKNLNPANIKGSIIVRDTTEESPVKQIMALQAEAAMNEAILEGREEEDIKIDIPELPEDFYFSHLVEASPKSIFIAFDEVLEEGVLEPFNPTAINFPFIKKDIQKTISGVTISNDLDWDKIDE</sequence>
<dbReference type="Proteomes" id="UP000443582">
    <property type="component" value="Unassembled WGS sequence"/>
</dbReference>
<accession>A0ABY0ICX1</accession>
<evidence type="ECO:0000313" key="2">
    <source>
        <dbReference type="Proteomes" id="UP000443582"/>
    </source>
</evidence>
<keyword evidence="2" id="KW-1185">Reference proteome</keyword>
<dbReference type="RefSeq" id="WP_115362975.1">
    <property type="nucleotide sequence ID" value="NZ_QDKL01000003.1"/>
</dbReference>